<evidence type="ECO:0000256" key="8">
    <source>
        <dbReference type="ARBA" id="ARBA00022833"/>
    </source>
</evidence>
<comment type="function">
    <text evidence="2 15">This enzyme scavenges exogenous and endogenous cytidine and 2'-deoxycytidine for UMP synthesis.</text>
</comment>
<feature type="binding site" evidence="14">
    <location>
        <position position="91"/>
    </location>
    <ligand>
        <name>Zn(2+)</name>
        <dbReference type="ChEBI" id="CHEBI:29105"/>
        <note>catalytic</note>
    </ligand>
</feature>
<dbReference type="InterPro" id="IPR006262">
    <property type="entry name" value="Cyt_deam_tetra"/>
</dbReference>
<dbReference type="OrthoDB" id="9795347at2"/>
<evidence type="ECO:0000256" key="14">
    <source>
        <dbReference type="PIRSR" id="PIRSR606262-3"/>
    </source>
</evidence>
<evidence type="ECO:0000256" key="11">
    <source>
        <dbReference type="ARBA" id="ARBA00049558"/>
    </source>
</evidence>
<comment type="caution">
    <text evidence="17">The sequence shown here is derived from an EMBL/GenBank/DDBJ whole genome shotgun (WGS) entry which is preliminary data.</text>
</comment>
<sequence>MSDNSDRDALVVAARRALEFAYAPYSGLKVGAALSFADGTVVTGTNIENASYGLTLCAETVAIAKAMGMGHRGGLEAVAVFSATQDPITPCGHCRQVLNELAGLGRTDPLVWCANESDVFSARLSELLPRAFGPGSLER</sequence>
<evidence type="ECO:0000313" key="17">
    <source>
        <dbReference type="EMBL" id="GAD49155.1"/>
    </source>
</evidence>
<dbReference type="GO" id="GO:0008270">
    <property type="term" value="F:zinc ion binding"/>
    <property type="evidence" value="ECO:0007669"/>
    <property type="project" value="UniProtKB-UniRule"/>
</dbReference>
<keyword evidence="18" id="KW-1185">Reference proteome</keyword>
<evidence type="ECO:0000256" key="1">
    <source>
        <dbReference type="ARBA" id="ARBA00001947"/>
    </source>
</evidence>
<dbReference type="SUPFAM" id="SSF53927">
    <property type="entry name" value="Cytidine deaminase-like"/>
    <property type="match status" value="1"/>
</dbReference>
<dbReference type="FunFam" id="3.40.140.10:FF:000008">
    <property type="entry name" value="Cytidine deaminase"/>
    <property type="match status" value="1"/>
</dbReference>
<evidence type="ECO:0000256" key="6">
    <source>
        <dbReference type="ARBA" id="ARBA00022723"/>
    </source>
</evidence>
<proteinExistence type="inferred from homology"/>
<evidence type="ECO:0000259" key="16">
    <source>
        <dbReference type="PROSITE" id="PS51747"/>
    </source>
</evidence>
<gene>
    <name evidence="17" type="primary">cdd</name>
    <name evidence="17" type="ORF">NT2_05_00760</name>
</gene>
<evidence type="ECO:0000256" key="9">
    <source>
        <dbReference type="ARBA" id="ARBA00032005"/>
    </source>
</evidence>
<dbReference type="InterPro" id="IPR002125">
    <property type="entry name" value="CMP_dCMP_dom"/>
</dbReference>
<dbReference type="GO" id="GO:0005829">
    <property type="term" value="C:cytosol"/>
    <property type="evidence" value="ECO:0007669"/>
    <property type="project" value="TreeGrafter"/>
</dbReference>
<name>U2YKQ3_9SPHN</name>
<dbReference type="NCBIfam" id="TIGR01354">
    <property type="entry name" value="cyt_deam_tetra"/>
    <property type="match status" value="1"/>
</dbReference>
<evidence type="ECO:0000256" key="2">
    <source>
        <dbReference type="ARBA" id="ARBA00003949"/>
    </source>
</evidence>
<dbReference type="AlphaFoldDB" id="U2YKQ3"/>
<feature type="binding site" evidence="14">
    <location>
        <position position="94"/>
    </location>
    <ligand>
        <name>Zn(2+)</name>
        <dbReference type="ChEBI" id="CHEBI:29105"/>
        <note>catalytic</note>
    </ligand>
</feature>
<protein>
    <recommendedName>
        <fullName evidence="5 15">Cytidine deaminase</fullName>
        <ecNumber evidence="4 15">3.5.4.5</ecNumber>
    </recommendedName>
    <alternativeName>
        <fullName evidence="9 15">Cytidine aminohydrolase</fullName>
    </alternativeName>
</protein>
<dbReference type="Proteomes" id="UP000016568">
    <property type="component" value="Unassembled WGS sequence"/>
</dbReference>
<organism evidence="17 18">
    <name type="scientific">Caenibius tardaugens NBRC 16725</name>
    <dbReference type="NCBI Taxonomy" id="1219035"/>
    <lineage>
        <taxon>Bacteria</taxon>
        <taxon>Pseudomonadati</taxon>
        <taxon>Pseudomonadota</taxon>
        <taxon>Alphaproteobacteria</taxon>
        <taxon>Sphingomonadales</taxon>
        <taxon>Erythrobacteraceae</taxon>
        <taxon>Caenibius</taxon>
    </lineage>
</organism>
<dbReference type="PANTHER" id="PTHR11644:SF2">
    <property type="entry name" value="CYTIDINE DEAMINASE"/>
    <property type="match status" value="1"/>
</dbReference>
<keyword evidence="6 14" id="KW-0479">Metal-binding</keyword>
<dbReference type="GO" id="GO:0042802">
    <property type="term" value="F:identical protein binding"/>
    <property type="evidence" value="ECO:0007669"/>
    <property type="project" value="UniProtKB-ARBA"/>
</dbReference>
<evidence type="ECO:0000256" key="15">
    <source>
        <dbReference type="RuleBase" id="RU364006"/>
    </source>
</evidence>
<comment type="cofactor">
    <cofactor evidence="1 14 15">
        <name>Zn(2+)</name>
        <dbReference type="ChEBI" id="CHEBI:29105"/>
    </cofactor>
</comment>
<dbReference type="Pfam" id="PF00383">
    <property type="entry name" value="dCMP_cyt_deam_1"/>
    <property type="match status" value="1"/>
</dbReference>
<dbReference type="EC" id="3.5.4.5" evidence="4 15"/>
<dbReference type="GO" id="GO:0055086">
    <property type="term" value="P:nucleobase-containing small molecule metabolic process"/>
    <property type="evidence" value="ECO:0007669"/>
    <property type="project" value="UniProtKB-ARBA"/>
</dbReference>
<evidence type="ECO:0000256" key="4">
    <source>
        <dbReference type="ARBA" id="ARBA00012783"/>
    </source>
</evidence>
<dbReference type="InterPro" id="IPR016193">
    <property type="entry name" value="Cytidine_deaminase-like"/>
</dbReference>
<feature type="binding site" evidence="14">
    <location>
        <position position="57"/>
    </location>
    <ligand>
        <name>Zn(2+)</name>
        <dbReference type="ChEBI" id="CHEBI:29105"/>
        <note>catalytic</note>
    </ligand>
</feature>
<dbReference type="PROSITE" id="PS00903">
    <property type="entry name" value="CYT_DCMP_DEAMINASES_1"/>
    <property type="match status" value="1"/>
</dbReference>
<keyword evidence="7 15" id="KW-0378">Hydrolase</keyword>
<feature type="binding site" evidence="13">
    <location>
        <begin position="46"/>
        <end position="52"/>
    </location>
    <ligand>
        <name>substrate</name>
    </ligand>
</feature>
<dbReference type="GO" id="GO:0072527">
    <property type="term" value="P:pyrimidine-containing compound metabolic process"/>
    <property type="evidence" value="ECO:0007669"/>
    <property type="project" value="UniProtKB-ARBA"/>
</dbReference>
<dbReference type="PROSITE" id="PS51747">
    <property type="entry name" value="CYT_DCMP_DEAMINASES_2"/>
    <property type="match status" value="1"/>
</dbReference>
<dbReference type="InterPro" id="IPR016192">
    <property type="entry name" value="APOBEC/CMP_deaminase_Zn-bd"/>
</dbReference>
<dbReference type="PANTHER" id="PTHR11644">
    <property type="entry name" value="CYTIDINE DEAMINASE"/>
    <property type="match status" value="1"/>
</dbReference>
<dbReference type="RefSeq" id="WP_021690062.1">
    <property type="nucleotide sequence ID" value="NZ_BASZ01000005.1"/>
</dbReference>
<dbReference type="eggNOG" id="COG0295">
    <property type="taxonomic scope" value="Bacteria"/>
</dbReference>
<comment type="catalytic activity">
    <reaction evidence="11 15">
        <text>cytidine + H2O + H(+) = uridine + NH4(+)</text>
        <dbReference type="Rhea" id="RHEA:16069"/>
        <dbReference type="ChEBI" id="CHEBI:15377"/>
        <dbReference type="ChEBI" id="CHEBI:15378"/>
        <dbReference type="ChEBI" id="CHEBI:16704"/>
        <dbReference type="ChEBI" id="CHEBI:17562"/>
        <dbReference type="ChEBI" id="CHEBI:28938"/>
        <dbReference type="EC" id="3.5.4.5"/>
    </reaction>
</comment>
<evidence type="ECO:0000256" key="10">
    <source>
        <dbReference type="ARBA" id="ARBA00049252"/>
    </source>
</evidence>
<reference evidence="17 18" key="1">
    <citation type="submission" date="2013-09" db="EMBL/GenBank/DDBJ databases">
        <title>Whole genome shotgun sequence of Novosphingobium tardaugens NBRC 16725.</title>
        <authorList>
            <person name="Isaki S."/>
            <person name="Hosoyama A."/>
            <person name="Tsuchikane K."/>
            <person name="Katsumata H."/>
            <person name="Ando Y."/>
            <person name="Yamazaki S."/>
            <person name="Fujita N."/>
        </authorList>
    </citation>
    <scope>NUCLEOTIDE SEQUENCE [LARGE SCALE GENOMIC DNA]</scope>
    <source>
        <strain evidence="17 18">NBRC 16725</strain>
    </source>
</reference>
<evidence type="ECO:0000256" key="3">
    <source>
        <dbReference type="ARBA" id="ARBA00006576"/>
    </source>
</evidence>
<evidence type="ECO:0000256" key="12">
    <source>
        <dbReference type="PIRSR" id="PIRSR606262-1"/>
    </source>
</evidence>
<dbReference type="NCBIfam" id="NF004064">
    <property type="entry name" value="PRK05578.1"/>
    <property type="match status" value="1"/>
</dbReference>
<comment type="similarity">
    <text evidence="3 15">Belongs to the cytidine and deoxycytidylate deaminase family.</text>
</comment>
<comment type="catalytic activity">
    <reaction evidence="10 15">
        <text>2'-deoxycytidine + H2O + H(+) = 2'-deoxyuridine + NH4(+)</text>
        <dbReference type="Rhea" id="RHEA:13433"/>
        <dbReference type="ChEBI" id="CHEBI:15377"/>
        <dbReference type="ChEBI" id="CHEBI:15378"/>
        <dbReference type="ChEBI" id="CHEBI:15698"/>
        <dbReference type="ChEBI" id="CHEBI:16450"/>
        <dbReference type="ChEBI" id="CHEBI:28938"/>
        <dbReference type="EC" id="3.5.4.5"/>
    </reaction>
</comment>
<dbReference type="GO" id="GO:0004126">
    <property type="term" value="F:cytidine deaminase activity"/>
    <property type="evidence" value="ECO:0007669"/>
    <property type="project" value="UniProtKB-UniRule"/>
</dbReference>
<dbReference type="KEGG" id="ntd:EGO55_11590"/>
<dbReference type="EMBL" id="BASZ01000005">
    <property type="protein sequence ID" value="GAD49155.1"/>
    <property type="molecule type" value="Genomic_DNA"/>
</dbReference>
<dbReference type="Gene3D" id="3.40.140.10">
    <property type="entry name" value="Cytidine Deaminase, domain 2"/>
    <property type="match status" value="1"/>
</dbReference>
<evidence type="ECO:0000256" key="7">
    <source>
        <dbReference type="ARBA" id="ARBA00022801"/>
    </source>
</evidence>
<evidence type="ECO:0000256" key="5">
    <source>
        <dbReference type="ARBA" id="ARBA00018266"/>
    </source>
</evidence>
<dbReference type="CDD" id="cd01283">
    <property type="entry name" value="cytidine_deaminase"/>
    <property type="match status" value="1"/>
</dbReference>
<keyword evidence="8 14" id="KW-0862">Zinc</keyword>
<dbReference type="InterPro" id="IPR050202">
    <property type="entry name" value="Cyt/Deoxycyt_deaminase"/>
</dbReference>
<feature type="domain" description="CMP/dCMP-type deaminase" evidence="16">
    <location>
        <begin position="5"/>
        <end position="135"/>
    </location>
</feature>
<evidence type="ECO:0000313" key="18">
    <source>
        <dbReference type="Proteomes" id="UP000016568"/>
    </source>
</evidence>
<feature type="active site" description="Proton donor" evidence="12">
    <location>
        <position position="59"/>
    </location>
</feature>
<accession>U2YKQ3</accession>
<evidence type="ECO:0000256" key="13">
    <source>
        <dbReference type="PIRSR" id="PIRSR606262-2"/>
    </source>
</evidence>